<keyword evidence="3" id="KW-1185">Reference proteome</keyword>
<evidence type="ECO:0000313" key="3">
    <source>
        <dbReference type="Proteomes" id="UP001530315"/>
    </source>
</evidence>
<proteinExistence type="predicted"/>
<reference evidence="2 3" key="1">
    <citation type="submission" date="2024-10" db="EMBL/GenBank/DDBJ databases">
        <title>Updated reference genomes for cyclostephanoid diatoms.</title>
        <authorList>
            <person name="Roberts W.R."/>
            <person name="Alverson A.J."/>
        </authorList>
    </citation>
    <scope>NUCLEOTIDE SEQUENCE [LARGE SCALE GENOMIC DNA]</scope>
    <source>
        <strain evidence="2 3">AJA276-08</strain>
    </source>
</reference>
<keyword evidence="1" id="KW-0472">Membrane</keyword>
<feature type="transmembrane region" description="Helical" evidence="1">
    <location>
        <begin position="267"/>
        <end position="285"/>
    </location>
</feature>
<keyword evidence="1" id="KW-0812">Transmembrane</keyword>
<organism evidence="2 3">
    <name type="scientific">Stephanodiscus triporus</name>
    <dbReference type="NCBI Taxonomy" id="2934178"/>
    <lineage>
        <taxon>Eukaryota</taxon>
        <taxon>Sar</taxon>
        <taxon>Stramenopiles</taxon>
        <taxon>Ochrophyta</taxon>
        <taxon>Bacillariophyta</taxon>
        <taxon>Coscinodiscophyceae</taxon>
        <taxon>Thalassiosirophycidae</taxon>
        <taxon>Stephanodiscales</taxon>
        <taxon>Stephanodiscaceae</taxon>
        <taxon>Stephanodiscus</taxon>
    </lineage>
</organism>
<accession>A0ABD3MUT5</accession>
<comment type="caution">
    <text evidence="2">The sequence shown here is derived from an EMBL/GenBank/DDBJ whole genome shotgun (WGS) entry which is preliminary data.</text>
</comment>
<dbReference type="Proteomes" id="UP001530315">
    <property type="component" value="Unassembled WGS sequence"/>
</dbReference>
<evidence type="ECO:0000256" key="1">
    <source>
        <dbReference type="SAM" id="Phobius"/>
    </source>
</evidence>
<sequence length="313" mass="35467">MDLRDVMAIKSHFTAEQCQRITLAIIDDGRSYFDNGAELRVLAEPNDNCNAHLAVGTSSHRVVDNTGDDPMGDSRDIRDRGRKEVAPRTLTMRLRSRANSDLMDSIDGVSANDNSTLQEFPPLGSLSYLICFPIPVFCLVLLSLIPPRRYGNSYYLAPRYRKVERMATNFVGRIFFTPVTSGMSVRLVYFVLASLAIFVVATRTIRAGFDSAHIPCSGLTRLTSSLPRRRRRRPRPLPSPIARTSCHFHSGETMWYRRASRYRAERNFWLSLFTLVLWLLVYDIYALKRQIVGLRGAGRGGSASRAEEERKAR</sequence>
<evidence type="ECO:0000313" key="2">
    <source>
        <dbReference type="EMBL" id="KAL3767701.1"/>
    </source>
</evidence>
<keyword evidence="1" id="KW-1133">Transmembrane helix</keyword>
<gene>
    <name evidence="2" type="ORF">ACHAW5_007465</name>
</gene>
<protein>
    <submittedName>
        <fullName evidence="2">Uncharacterized protein</fullName>
    </submittedName>
</protein>
<dbReference type="AlphaFoldDB" id="A0ABD3MUT5"/>
<feature type="transmembrane region" description="Helical" evidence="1">
    <location>
        <begin position="187"/>
        <end position="205"/>
    </location>
</feature>
<dbReference type="EMBL" id="JALLAZ020001697">
    <property type="protein sequence ID" value="KAL3767701.1"/>
    <property type="molecule type" value="Genomic_DNA"/>
</dbReference>
<feature type="transmembrane region" description="Helical" evidence="1">
    <location>
        <begin position="126"/>
        <end position="145"/>
    </location>
</feature>
<name>A0ABD3MUT5_9STRA</name>